<name>A0A1G2MT08_9BACT</name>
<dbReference type="PANTHER" id="PTHR36973:SF4">
    <property type="entry name" value="NODULATION PROTEIN"/>
    <property type="match status" value="1"/>
</dbReference>
<dbReference type="InterPro" id="IPR006342">
    <property type="entry name" value="FkbM_mtfrase"/>
</dbReference>
<comment type="caution">
    <text evidence="2">The sequence shown here is derived from an EMBL/GenBank/DDBJ whole genome shotgun (WGS) entry which is preliminary data.</text>
</comment>
<dbReference type="AlphaFoldDB" id="A0A1G2MT08"/>
<gene>
    <name evidence="2" type="ORF">A3D56_00475</name>
</gene>
<dbReference type="GO" id="GO:0008171">
    <property type="term" value="F:O-methyltransferase activity"/>
    <property type="evidence" value="ECO:0007669"/>
    <property type="project" value="TreeGrafter"/>
</dbReference>
<dbReference type="Proteomes" id="UP000177943">
    <property type="component" value="Unassembled WGS sequence"/>
</dbReference>
<protein>
    <recommendedName>
        <fullName evidence="1">Methyltransferase FkbM domain-containing protein</fullName>
    </recommendedName>
</protein>
<evidence type="ECO:0000313" key="2">
    <source>
        <dbReference type="EMBL" id="OHA26162.1"/>
    </source>
</evidence>
<reference evidence="2 3" key="1">
    <citation type="journal article" date="2016" name="Nat. Commun.">
        <title>Thousands of microbial genomes shed light on interconnected biogeochemical processes in an aquifer system.</title>
        <authorList>
            <person name="Anantharaman K."/>
            <person name="Brown C.T."/>
            <person name="Hug L.A."/>
            <person name="Sharon I."/>
            <person name="Castelle C.J."/>
            <person name="Probst A.J."/>
            <person name="Thomas B.C."/>
            <person name="Singh A."/>
            <person name="Wilkins M.J."/>
            <person name="Karaoz U."/>
            <person name="Brodie E.L."/>
            <person name="Williams K.H."/>
            <person name="Hubbard S.S."/>
            <person name="Banfield J.F."/>
        </authorList>
    </citation>
    <scope>NUCLEOTIDE SEQUENCE [LARGE SCALE GENOMIC DNA]</scope>
</reference>
<dbReference type="EMBL" id="MHRP01000036">
    <property type="protein sequence ID" value="OHA26162.1"/>
    <property type="molecule type" value="Genomic_DNA"/>
</dbReference>
<evidence type="ECO:0000313" key="3">
    <source>
        <dbReference type="Proteomes" id="UP000177943"/>
    </source>
</evidence>
<dbReference type="InterPro" id="IPR029063">
    <property type="entry name" value="SAM-dependent_MTases_sf"/>
</dbReference>
<sequence length="320" mass="36738">MGGKNGHAKFNINYDPSTSSLRAINPKTASWYFYFRKYQYDYISKETCQPVKKLRVKVITLDTLLKDDHTLVPPDILSIDTQGTEYEILEGGVETLKEDTLAVIAEVWFHEIYKGQKLFGDVSALLHTHGFVFVKFTKDFFDFSPYRYPIGLRGDGLQSSTDALFLKGIDVVKRVRDLSKRFIMLEKLAFIALTFNQFEFALECMRESSKLKAKKGVPQYVYQDFLRKFFDLSKRVPKKYPPTFMEKFTSSESSARFHKDTKIKHVGLHGYGLDVVNTIPDSDIEKLFRKFNLSSQADLLKLRRCQGMSALGSGHGVIIK</sequence>
<dbReference type="Gene3D" id="3.40.50.150">
    <property type="entry name" value="Vaccinia Virus protein VP39"/>
    <property type="match status" value="1"/>
</dbReference>
<evidence type="ECO:0000259" key="1">
    <source>
        <dbReference type="Pfam" id="PF05050"/>
    </source>
</evidence>
<dbReference type="SUPFAM" id="SSF53335">
    <property type="entry name" value="S-adenosyl-L-methionine-dependent methyltransferases"/>
    <property type="match status" value="1"/>
</dbReference>
<dbReference type="InterPro" id="IPR053188">
    <property type="entry name" value="FkbM_Methyltransferase"/>
</dbReference>
<dbReference type="PANTHER" id="PTHR36973">
    <property type="entry name" value="SLL1456 PROTEIN-RELATED"/>
    <property type="match status" value="1"/>
</dbReference>
<organism evidence="2 3">
    <name type="scientific">Candidatus Taylorbacteria bacterium RIFCSPHIGHO2_02_FULL_45_35</name>
    <dbReference type="NCBI Taxonomy" id="1802311"/>
    <lineage>
        <taxon>Bacteria</taxon>
        <taxon>Candidatus Tayloriibacteriota</taxon>
    </lineage>
</organism>
<accession>A0A1G2MT08</accession>
<dbReference type="Pfam" id="PF05050">
    <property type="entry name" value="Methyltransf_21"/>
    <property type="match status" value="1"/>
</dbReference>
<dbReference type="NCBIfam" id="TIGR01444">
    <property type="entry name" value="fkbM_fam"/>
    <property type="match status" value="1"/>
</dbReference>
<feature type="domain" description="Methyltransferase FkbM" evidence="1">
    <location>
        <begin position="49"/>
        <end position="133"/>
    </location>
</feature>
<proteinExistence type="predicted"/>